<evidence type="ECO:0000313" key="1">
    <source>
        <dbReference type="EMBL" id="KAI3783417.1"/>
    </source>
</evidence>
<dbReference type="Proteomes" id="UP001056120">
    <property type="component" value="Linkage Group LG14"/>
</dbReference>
<keyword evidence="2" id="KW-1185">Reference proteome</keyword>
<comment type="caution">
    <text evidence="1">The sequence shown here is derived from an EMBL/GenBank/DDBJ whole genome shotgun (WGS) entry which is preliminary data.</text>
</comment>
<organism evidence="1 2">
    <name type="scientific">Smallanthus sonchifolius</name>
    <dbReference type="NCBI Taxonomy" id="185202"/>
    <lineage>
        <taxon>Eukaryota</taxon>
        <taxon>Viridiplantae</taxon>
        <taxon>Streptophyta</taxon>
        <taxon>Embryophyta</taxon>
        <taxon>Tracheophyta</taxon>
        <taxon>Spermatophyta</taxon>
        <taxon>Magnoliopsida</taxon>
        <taxon>eudicotyledons</taxon>
        <taxon>Gunneridae</taxon>
        <taxon>Pentapetalae</taxon>
        <taxon>asterids</taxon>
        <taxon>campanulids</taxon>
        <taxon>Asterales</taxon>
        <taxon>Asteraceae</taxon>
        <taxon>Asteroideae</taxon>
        <taxon>Heliantheae alliance</taxon>
        <taxon>Millerieae</taxon>
        <taxon>Smallanthus</taxon>
    </lineage>
</organism>
<sequence length="178" mass="20060">MNHPQILDLYIQDSIDYDLMAIYEVTFDVPNAIPADYSSQATLKHKTKFIKLAKEELLASGENPHVQSPPHVDDIPPHQEPEVEREVQENVNANVDIPDVIVHKASSTQPEDKDAKIQDLEAKLARLEAQVVGLQGKIDTLKANDDFQLKACKDIAQTLVNQQNIINKQQKEILLNQH</sequence>
<proteinExistence type="predicted"/>
<reference evidence="2" key="1">
    <citation type="journal article" date="2022" name="Mol. Ecol. Resour.">
        <title>The genomes of chicory, endive, great burdock and yacon provide insights into Asteraceae palaeo-polyploidization history and plant inulin production.</title>
        <authorList>
            <person name="Fan W."/>
            <person name="Wang S."/>
            <person name="Wang H."/>
            <person name="Wang A."/>
            <person name="Jiang F."/>
            <person name="Liu H."/>
            <person name="Zhao H."/>
            <person name="Xu D."/>
            <person name="Zhang Y."/>
        </authorList>
    </citation>
    <scope>NUCLEOTIDE SEQUENCE [LARGE SCALE GENOMIC DNA]</scope>
    <source>
        <strain evidence="2">cv. Yunnan</strain>
    </source>
</reference>
<accession>A0ACB9GL04</accession>
<evidence type="ECO:0000313" key="2">
    <source>
        <dbReference type="Proteomes" id="UP001056120"/>
    </source>
</evidence>
<reference evidence="1 2" key="2">
    <citation type="journal article" date="2022" name="Mol. Ecol. Resour.">
        <title>The genomes of chicory, endive, great burdock and yacon provide insights into Asteraceae paleo-polyploidization history and plant inulin production.</title>
        <authorList>
            <person name="Fan W."/>
            <person name="Wang S."/>
            <person name="Wang H."/>
            <person name="Wang A."/>
            <person name="Jiang F."/>
            <person name="Liu H."/>
            <person name="Zhao H."/>
            <person name="Xu D."/>
            <person name="Zhang Y."/>
        </authorList>
    </citation>
    <scope>NUCLEOTIDE SEQUENCE [LARGE SCALE GENOMIC DNA]</scope>
    <source>
        <strain evidence="2">cv. Yunnan</strain>
        <tissue evidence="1">Leaves</tissue>
    </source>
</reference>
<dbReference type="EMBL" id="CM042031">
    <property type="protein sequence ID" value="KAI3783417.1"/>
    <property type="molecule type" value="Genomic_DNA"/>
</dbReference>
<gene>
    <name evidence="1" type="ORF">L1987_42498</name>
</gene>
<protein>
    <submittedName>
        <fullName evidence="1">Uncharacterized protein</fullName>
    </submittedName>
</protein>
<name>A0ACB9GL04_9ASTR</name>